<dbReference type="PANTHER" id="PTHR43877">
    <property type="entry name" value="AMINOALKYLPHOSPHONATE N-ACETYLTRANSFERASE-RELATED-RELATED"/>
    <property type="match status" value="1"/>
</dbReference>
<accession>A0A5J6QKH3</accession>
<dbReference type="InterPro" id="IPR016181">
    <property type="entry name" value="Acyl_CoA_acyltransferase"/>
</dbReference>
<dbReference type="KEGG" id="plal:FXN65_04405"/>
<dbReference type="EMBL" id="CP043311">
    <property type="protein sequence ID" value="QEY61326.1"/>
    <property type="molecule type" value="Genomic_DNA"/>
</dbReference>
<feature type="domain" description="N-acetyltransferase" evidence="3">
    <location>
        <begin position="1"/>
        <end position="140"/>
    </location>
</feature>
<evidence type="ECO:0000313" key="5">
    <source>
        <dbReference type="Proteomes" id="UP000327179"/>
    </source>
</evidence>
<dbReference type="Pfam" id="PF00583">
    <property type="entry name" value="Acetyltransf_1"/>
    <property type="match status" value="1"/>
</dbReference>
<dbReference type="RefSeq" id="WP_151131886.1">
    <property type="nucleotide sequence ID" value="NZ_CP043311.1"/>
</dbReference>
<dbReference type="Proteomes" id="UP000327179">
    <property type="component" value="Chromosome"/>
</dbReference>
<dbReference type="CDD" id="cd04301">
    <property type="entry name" value="NAT_SF"/>
    <property type="match status" value="1"/>
</dbReference>
<protein>
    <submittedName>
        <fullName evidence="4">GNAT family N-acetyltransferase</fullName>
    </submittedName>
</protein>
<gene>
    <name evidence="4" type="ORF">FXN65_04405</name>
</gene>
<evidence type="ECO:0000256" key="2">
    <source>
        <dbReference type="ARBA" id="ARBA00023315"/>
    </source>
</evidence>
<dbReference type="PROSITE" id="PS51186">
    <property type="entry name" value="GNAT"/>
    <property type="match status" value="1"/>
</dbReference>
<evidence type="ECO:0000313" key="4">
    <source>
        <dbReference type="EMBL" id="QEY61326.1"/>
    </source>
</evidence>
<sequence>MRIRPITAADHAALLALWRRTPGIRLRVEDELEPFCAYLQRNPDLCLLLEDEHGHVAGSLLVGHDGRRGYLQHLVVDLPYRGRGWARALLQEALRRLAFLGIRKSHVFVLEDAPEALAFWQMQRGWSEREDIRVYSTTGD</sequence>
<dbReference type="InterPro" id="IPR000182">
    <property type="entry name" value="GNAT_dom"/>
</dbReference>
<keyword evidence="1 4" id="KW-0808">Transferase</keyword>
<name>A0A5J6QKH3_9GAMM</name>
<proteinExistence type="predicted"/>
<dbReference type="AlphaFoldDB" id="A0A5J6QKH3"/>
<dbReference type="SUPFAM" id="SSF55729">
    <property type="entry name" value="Acyl-CoA N-acyltransferases (Nat)"/>
    <property type="match status" value="1"/>
</dbReference>
<reference evidence="4 5" key="1">
    <citation type="submission" date="2019-08" db="EMBL/GenBank/DDBJ databases">
        <title>Whole-genome Sequencing of e-waste polymer degrading bacterium Pseudomonas sp. strain PE08.</title>
        <authorList>
            <person name="Kirdat K."/>
            <person name="Debbarma P."/>
            <person name="Narawade N."/>
            <person name="Suyal D."/>
            <person name="Thorat V."/>
            <person name="Shouche Y."/>
            <person name="Goel R."/>
            <person name="Yadav A."/>
        </authorList>
    </citation>
    <scope>NUCLEOTIDE SEQUENCE [LARGE SCALE GENOMIC DNA]</scope>
    <source>
        <strain evidence="4 5">PE08</strain>
    </source>
</reference>
<keyword evidence="5" id="KW-1185">Reference proteome</keyword>
<organism evidence="4 5">
    <name type="scientific">Metapseudomonas lalkuanensis</name>
    <dbReference type="NCBI Taxonomy" id="2604832"/>
    <lineage>
        <taxon>Bacteria</taxon>
        <taxon>Pseudomonadati</taxon>
        <taxon>Pseudomonadota</taxon>
        <taxon>Gammaproteobacteria</taxon>
        <taxon>Pseudomonadales</taxon>
        <taxon>Pseudomonadaceae</taxon>
        <taxon>Metapseudomonas</taxon>
    </lineage>
</organism>
<keyword evidence="2" id="KW-0012">Acyltransferase</keyword>
<evidence type="ECO:0000256" key="1">
    <source>
        <dbReference type="ARBA" id="ARBA00022679"/>
    </source>
</evidence>
<dbReference type="GO" id="GO:0016747">
    <property type="term" value="F:acyltransferase activity, transferring groups other than amino-acyl groups"/>
    <property type="evidence" value="ECO:0007669"/>
    <property type="project" value="InterPro"/>
</dbReference>
<dbReference type="InterPro" id="IPR050832">
    <property type="entry name" value="Bact_Acetyltransf"/>
</dbReference>
<evidence type="ECO:0000259" key="3">
    <source>
        <dbReference type="PROSITE" id="PS51186"/>
    </source>
</evidence>
<dbReference type="Gene3D" id="3.40.630.30">
    <property type="match status" value="1"/>
</dbReference>